<dbReference type="InterPro" id="IPR015525">
    <property type="entry name" value="BRCA2"/>
</dbReference>
<organism evidence="3 4">
    <name type="scientific">Ordospora colligata OC4</name>
    <dbReference type="NCBI Taxonomy" id="1354746"/>
    <lineage>
        <taxon>Eukaryota</taxon>
        <taxon>Fungi</taxon>
        <taxon>Fungi incertae sedis</taxon>
        <taxon>Microsporidia</taxon>
        <taxon>Ordosporidae</taxon>
        <taxon>Ordospora</taxon>
    </lineage>
</organism>
<dbReference type="HOGENOM" id="CLU_561424_0_0_1"/>
<dbReference type="GeneID" id="26262075"/>
<dbReference type="InterPro" id="IPR015187">
    <property type="entry name" value="BRCA2_OB_1"/>
</dbReference>
<dbReference type="GO" id="GO:0000724">
    <property type="term" value="P:double-strand break repair via homologous recombination"/>
    <property type="evidence" value="ECO:0007669"/>
    <property type="project" value="InterPro"/>
</dbReference>
<dbReference type="RefSeq" id="XP_014563343.1">
    <property type="nucleotide sequence ID" value="XM_014707857.1"/>
</dbReference>
<comment type="caution">
    <text evidence="3">The sequence shown here is derived from an EMBL/GenBank/DDBJ whole genome shotgun (WGS) entry which is preliminary data.</text>
</comment>
<accession>A0A0B2UE11</accession>
<dbReference type="AlphaFoldDB" id="A0A0B2UE11"/>
<dbReference type="Gene3D" id="2.40.50.140">
    <property type="entry name" value="Nucleic acid-binding proteins"/>
    <property type="match status" value="2"/>
</dbReference>
<gene>
    <name evidence="3" type="ORF">M896_080350</name>
</gene>
<reference evidence="3 4" key="1">
    <citation type="journal article" date="2014" name="MBio">
        <title>The Ordospora colligata genome; evolution of extreme reduction in microsporidia and host-to-parasite horizontal gene transfer.</title>
        <authorList>
            <person name="Pombert J.-F."/>
            <person name="Haag K.L."/>
            <person name="Beidas S."/>
            <person name="Ebert D."/>
            <person name="Keeling P.J."/>
        </authorList>
    </citation>
    <scope>NUCLEOTIDE SEQUENCE [LARGE SCALE GENOMIC DNA]</scope>
    <source>
        <strain evidence="3 4">OC4</strain>
    </source>
</reference>
<feature type="region of interest" description="Disordered" evidence="1">
    <location>
        <begin position="77"/>
        <end position="102"/>
    </location>
</feature>
<dbReference type="GO" id="GO:0006355">
    <property type="term" value="P:regulation of DNA-templated transcription"/>
    <property type="evidence" value="ECO:0007669"/>
    <property type="project" value="TreeGrafter"/>
</dbReference>
<evidence type="ECO:0000256" key="1">
    <source>
        <dbReference type="SAM" id="MobiDB-lite"/>
    </source>
</evidence>
<dbReference type="Pfam" id="PF09103">
    <property type="entry name" value="BRCA-2_OB1"/>
    <property type="match status" value="1"/>
</dbReference>
<protein>
    <recommendedName>
        <fullName evidence="2">BRCA2 OB1 domain-containing protein</fullName>
    </recommendedName>
</protein>
<dbReference type="VEuPathDB" id="MicrosporidiaDB:M896_080350"/>
<evidence type="ECO:0000259" key="2">
    <source>
        <dbReference type="Pfam" id="PF09103"/>
    </source>
</evidence>
<dbReference type="InterPro" id="IPR012340">
    <property type="entry name" value="NA-bd_OB-fold"/>
</dbReference>
<proteinExistence type="predicted"/>
<feature type="domain" description="BRCA2 OB1" evidence="2">
    <location>
        <begin position="249"/>
        <end position="350"/>
    </location>
</feature>
<dbReference type="STRING" id="1354746.A0A0B2UE11"/>
<feature type="compositionally biased region" description="Acidic residues" evidence="1">
    <location>
        <begin position="80"/>
        <end position="94"/>
    </location>
</feature>
<dbReference type="SUPFAM" id="SSF50249">
    <property type="entry name" value="Nucleic acid-binding proteins"/>
    <property type="match status" value="2"/>
</dbReference>
<dbReference type="OrthoDB" id="21095at2759"/>
<keyword evidence="4" id="KW-1185">Reference proteome</keyword>
<sequence>MEKDSEVDFEDFFRSSMETNTEVDASWNSSSSEAFVLDSDRYDYATNEFLEDLESNQTDCGIGSDFEGSADVSMMNVSESDAEDGFLEGDESQDGNESNERNACDDKEAVICADESLHFSRIDLDRKCDEMMFSGFTTGSMKRINVRKGSVNAVLQVFSEDGCNANEVTMNKIDCGIHEQEEEQCDEYKMKDVYEEIKTRFIKEDENRVFMQFKWSWIYFFMQDKTKDFAALTDAIEEQMRIRLDNEYSVLRRMVEGDEPSWRYMIVIVIRIDEECIEVFDGSYSVYVRCDEVLKQRICSGEIYAGSRLRVFGTELVCEPKSIFEISGASLMFHSNGVQVTFLKRKLGFKKKKCFRVRICDVNASGGTISCIQGCVTNVIETKYRVKVENYSNITDDIEPELDKIQELAMKAERVFCSNDLKINAYTKFVVKDESGECIVTWWNPTFGVEEGQVLRMVCLTPSMKRMTKEKHFVSTRRTYMRVVKSKSGKKPRLEIK</sequence>
<evidence type="ECO:0000313" key="4">
    <source>
        <dbReference type="Proteomes" id="UP000031056"/>
    </source>
</evidence>
<dbReference type="PANTHER" id="PTHR11289:SF0">
    <property type="entry name" value="BREAST CANCER TYPE 2 SUSCEPTIBILITY PROTEIN"/>
    <property type="match status" value="1"/>
</dbReference>
<dbReference type="Proteomes" id="UP000031056">
    <property type="component" value="Unassembled WGS sequence"/>
</dbReference>
<dbReference type="InParanoid" id="A0A0B2UE11"/>
<dbReference type="EMBL" id="JOKQ01000008">
    <property type="protein sequence ID" value="KHN69301.1"/>
    <property type="molecule type" value="Genomic_DNA"/>
</dbReference>
<name>A0A0B2UE11_9MICR</name>
<dbReference type="PANTHER" id="PTHR11289">
    <property type="entry name" value="BREAST CANCER TYPE 2 SUSCEPTIBILITY PROTEIN BRCA2"/>
    <property type="match status" value="1"/>
</dbReference>
<evidence type="ECO:0000313" key="3">
    <source>
        <dbReference type="EMBL" id="KHN69301.1"/>
    </source>
</evidence>